<evidence type="ECO:0000259" key="5">
    <source>
        <dbReference type="Pfam" id="PF13427"/>
    </source>
</evidence>
<evidence type="ECO:0000256" key="3">
    <source>
        <dbReference type="ARBA" id="ARBA00035252"/>
    </source>
</evidence>
<dbReference type="Proteomes" id="UP000293623">
    <property type="component" value="Unassembled WGS sequence"/>
</dbReference>
<dbReference type="Pfam" id="PF13427">
    <property type="entry name" value="AadA_C"/>
    <property type="match status" value="1"/>
</dbReference>
<evidence type="ECO:0000256" key="2">
    <source>
        <dbReference type="ARBA" id="ARBA00035126"/>
    </source>
</evidence>
<dbReference type="InterPro" id="IPR043519">
    <property type="entry name" value="NT_sf"/>
</dbReference>
<dbReference type="CDD" id="cd05403">
    <property type="entry name" value="NT_KNTase_like"/>
    <property type="match status" value="1"/>
</dbReference>
<dbReference type="GO" id="GO:0009012">
    <property type="term" value="F:aminoglycoside 3''-adenylyltransferase activity"/>
    <property type="evidence" value="ECO:0007669"/>
    <property type="project" value="UniProtKB-EC"/>
</dbReference>
<evidence type="ECO:0000256" key="1">
    <source>
        <dbReference type="ARBA" id="ARBA00022679"/>
    </source>
</evidence>
<comment type="catalytic activity">
    <reaction evidence="4">
        <text>streptomycin + ATP = 3''-O-adenylylstreptomycin + diphosphate</text>
        <dbReference type="Rhea" id="RHEA:20245"/>
        <dbReference type="ChEBI" id="CHEBI:30616"/>
        <dbReference type="ChEBI" id="CHEBI:33019"/>
        <dbReference type="ChEBI" id="CHEBI:58007"/>
        <dbReference type="ChEBI" id="CHEBI:58605"/>
        <dbReference type="EC" id="2.7.7.47"/>
    </reaction>
</comment>
<reference evidence="6 7" key="1">
    <citation type="submission" date="2019-01" db="EMBL/GenBank/DDBJ databases">
        <title>Altererythrobacter rhizovicinus sp. nov., isolated from the rhizosphere soil of Haloxylon ammodendron.</title>
        <authorList>
            <person name="Li H.-P."/>
            <person name="Gou J.-Y."/>
            <person name="Yao D."/>
            <person name="Han Q.-Q."/>
            <person name="Shao K.-Z."/>
            <person name="Zhao Q."/>
            <person name="Zhang J.-L."/>
        </authorList>
    </citation>
    <scope>NUCLEOTIDE SEQUENCE [LARGE SCALE GENOMIC DNA]</scope>
    <source>
        <strain evidence="6 7">AY-3R</strain>
    </source>
</reference>
<proteinExistence type="predicted"/>
<keyword evidence="7" id="KW-1185">Reference proteome</keyword>
<gene>
    <name evidence="6" type="ORF">ETX26_06490</name>
</gene>
<evidence type="ECO:0000256" key="4">
    <source>
        <dbReference type="ARBA" id="ARBA00048566"/>
    </source>
</evidence>
<dbReference type="AlphaFoldDB" id="A0A4Q2KP33"/>
<organism evidence="6 7">
    <name type="scientific">Pelagerythrobacter rhizovicinus</name>
    <dbReference type="NCBI Taxonomy" id="2268576"/>
    <lineage>
        <taxon>Bacteria</taxon>
        <taxon>Pseudomonadati</taxon>
        <taxon>Pseudomonadota</taxon>
        <taxon>Alphaproteobacteria</taxon>
        <taxon>Sphingomonadales</taxon>
        <taxon>Erythrobacteraceae</taxon>
        <taxon>Pelagerythrobacter</taxon>
    </lineage>
</organism>
<sequence>MARLPKAAVPLTQNRRGLTFNDDPLRMDARIEKLNIPPEAMNALPILMHRLGSSLRAVYLHGSAVGEGLRKRSDVDLLAVVGDSLPASVRMALWADLMAVSGLYPSDPMGRRPLEVVIVRLADLERMPYPARFEFVYGEWLRAAVEGGAVSQVEANPEFTLLLAQARREAVSLVGPNIADLYPDIPSEVIRRAIGDLLPELLRSVEGDERNVLLTLARMWRTLATGQFVSKDSAADWAGPQLSEQAAAILALARDAYLGGGDDDLHLRRTEVWKTTEEISERILASLRHV</sequence>
<protein>
    <recommendedName>
        <fullName evidence="3">Aminoglycoside (3'') (9) adenylyltransferase</fullName>
        <ecNumber evidence="2">2.7.7.47</ecNumber>
    </recommendedName>
</protein>
<evidence type="ECO:0000313" key="6">
    <source>
        <dbReference type="EMBL" id="RXZ66339.1"/>
    </source>
</evidence>
<dbReference type="SUPFAM" id="SSF81301">
    <property type="entry name" value="Nucleotidyltransferase"/>
    <property type="match status" value="1"/>
</dbReference>
<comment type="caution">
    <text evidence="6">The sequence shown here is derived from an EMBL/GenBank/DDBJ whole genome shotgun (WGS) entry which is preliminary data.</text>
</comment>
<feature type="domain" description="Adenylyltransferase AadA C-terminal" evidence="5">
    <location>
        <begin position="181"/>
        <end position="278"/>
    </location>
</feature>
<keyword evidence="1" id="KW-0808">Transferase</keyword>
<dbReference type="EC" id="2.7.7.47" evidence="2"/>
<dbReference type="InterPro" id="IPR025184">
    <property type="entry name" value="AadA_C"/>
</dbReference>
<accession>A0A4Q2KP33</accession>
<dbReference type="OrthoDB" id="7058480at2"/>
<dbReference type="EMBL" id="SDPV01000001">
    <property type="protein sequence ID" value="RXZ66339.1"/>
    <property type="molecule type" value="Genomic_DNA"/>
</dbReference>
<evidence type="ECO:0000313" key="7">
    <source>
        <dbReference type="Proteomes" id="UP000293623"/>
    </source>
</evidence>
<name>A0A4Q2KP33_9SPHN</name>